<dbReference type="PROSITE" id="PS50157">
    <property type="entry name" value="ZINC_FINGER_C2H2_2"/>
    <property type="match status" value="2"/>
</dbReference>
<dbReference type="GO" id="GO:0008270">
    <property type="term" value="F:zinc ion binding"/>
    <property type="evidence" value="ECO:0007669"/>
    <property type="project" value="UniProtKB-KW"/>
</dbReference>
<organism evidence="9 10">
    <name type="scientific">Araneus ventricosus</name>
    <name type="common">Orbweaver spider</name>
    <name type="synonym">Epeira ventricosa</name>
    <dbReference type="NCBI Taxonomy" id="182803"/>
    <lineage>
        <taxon>Eukaryota</taxon>
        <taxon>Metazoa</taxon>
        <taxon>Ecdysozoa</taxon>
        <taxon>Arthropoda</taxon>
        <taxon>Chelicerata</taxon>
        <taxon>Arachnida</taxon>
        <taxon>Araneae</taxon>
        <taxon>Araneomorphae</taxon>
        <taxon>Entelegynae</taxon>
        <taxon>Araneoidea</taxon>
        <taxon>Araneidae</taxon>
        <taxon>Araneus</taxon>
    </lineage>
</organism>
<dbReference type="SUPFAM" id="SSF57667">
    <property type="entry name" value="beta-beta-alpha zinc fingers"/>
    <property type="match status" value="1"/>
</dbReference>
<keyword evidence="1" id="KW-0479">Metal-binding</keyword>
<sequence length="155" mass="17678">MFSLFLRFIDLRCGSLFSHFHSSDKRDHPRDHLLTLSGEKPHACPKRFSQEAHLRTHLLLHTGQKEHSCGKRFARKDYLMAHERVHSGERPYRCPDRASHLNTRPQPTGDTPANTGSLAQVISLDRSVSPQLPSLRKGIQCTRRTEKAQHPEAGN</sequence>
<dbReference type="GO" id="GO:0000981">
    <property type="term" value="F:DNA-binding transcription factor activity, RNA polymerase II-specific"/>
    <property type="evidence" value="ECO:0007669"/>
    <property type="project" value="TreeGrafter"/>
</dbReference>
<evidence type="ECO:0000256" key="3">
    <source>
        <dbReference type="ARBA" id="ARBA00022771"/>
    </source>
</evidence>
<keyword evidence="4" id="KW-0862">Zinc</keyword>
<dbReference type="Gene3D" id="3.30.160.60">
    <property type="entry name" value="Classic Zinc Finger"/>
    <property type="match status" value="2"/>
</dbReference>
<keyword evidence="3 6" id="KW-0863">Zinc-finger</keyword>
<dbReference type="PANTHER" id="PTHR14003">
    <property type="entry name" value="TRANSCRIPTIONAL REPRESSOR PROTEIN YY"/>
    <property type="match status" value="1"/>
</dbReference>
<proteinExistence type="predicted"/>
<feature type="compositionally biased region" description="Basic and acidic residues" evidence="7">
    <location>
        <begin position="143"/>
        <end position="155"/>
    </location>
</feature>
<reference evidence="9 10" key="1">
    <citation type="journal article" date="2019" name="Sci. Rep.">
        <title>Orb-weaving spider Araneus ventricosus genome elucidates the spidroin gene catalogue.</title>
        <authorList>
            <person name="Kono N."/>
            <person name="Nakamura H."/>
            <person name="Ohtoshi R."/>
            <person name="Moran D.A.P."/>
            <person name="Shinohara A."/>
            <person name="Yoshida Y."/>
            <person name="Fujiwara M."/>
            <person name="Mori M."/>
            <person name="Tomita M."/>
            <person name="Arakawa K."/>
        </authorList>
    </citation>
    <scope>NUCLEOTIDE SEQUENCE [LARGE SCALE GENOMIC DNA]</scope>
</reference>
<dbReference type="OrthoDB" id="7788172at2759"/>
<evidence type="ECO:0000256" key="4">
    <source>
        <dbReference type="ARBA" id="ARBA00022833"/>
    </source>
</evidence>
<evidence type="ECO:0000259" key="8">
    <source>
        <dbReference type="PROSITE" id="PS50157"/>
    </source>
</evidence>
<evidence type="ECO:0000256" key="5">
    <source>
        <dbReference type="ARBA" id="ARBA00023242"/>
    </source>
</evidence>
<evidence type="ECO:0000313" key="10">
    <source>
        <dbReference type="Proteomes" id="UP000499080"/>
    </source>
</evidence>
<keyword evidence="10" id="KW-1185">Reference proteome</keyword>
<gene>
    <name evidence="9" type="ORF">AVEN_246571_1</name>
</gene>
<dbReference type="EMBL" id="BGPR01000343">
    <property type="protein sequence ID" value="GBM14403.1"/>
    <property type="molecule type" value="Genomic_DNA"/>
</dbReference>
<dbReference type="FunFam" id="3.30.160.60:FF:000100">
    <property type="entry name" value="Zinc finger 45-like"/>
    <property type="match status" value="1"/>
</dbReference>
<dbReference type="GO" id="GO:0005667">
    <property type="term" value="C:transcription regulator complex"/>
    <property type="evidence" value="ECO:0007669"/>
    <property type="project" value="TreeGrafter"/>
</dbReference>
<dbReference type="InterPro" id="IPR013087">
    <property type="entry name" value="Znf_C2H2_type"/>
</dbReference>
<feature type="domain" description="C2H2-type" evidence="8">
    <location>
        <begin position="69"/>
        <end position="91"/>
    </location>
</feature>
<accession>A0A4Y2DCA9</accession>
<evidence type="ECO:0000313" key="9">
    <source>
        <dbReference type="EMBL" id="GBM14403.1"/>
    </source>
</evidence>
<feature type="compositionally biased region" description="Polar residues" evidence="7">
    <location>
        <begin position="100"/>
        <end position="132"/>
    </location>
</feature>
<dbReference type="InterPro" id="IPR036236">
    <property type="entry name" value="Znf_C2H2_sf"/>
</dbReference>
<evidence type="ECO:0000256" key="6">
    <source>
        <dbReference type="PROSITE-ProRule" id="PRU00042"/>
    </source>
</evidence>
<keyword evidence="2" id="KW-0677">Repeat</keyword>
<dbReference type="AlphaFoldDB" id="A0A4Y2DCA9"/>
<evidence type="ECO:0000256" key="7">
    <source>
        <dbReference type="SAM" id="MobiDB-lite"/>
    </source>
</evidence>
<dbReference type="GO" id="GO:0031519">
    <property type="term" value="C:PcG protein complex"/>
    <property type="evidence" value="ECO:0007669"/>
    <property type="project" value="TreeGrafter"/>
</dbReference>
<protein>
    <recommendedName>
        <fullName evidence="8">C2H2-type domain-containing protein</fullName>
    </recommendedName>
</protein>
<comment type="caution">
    <text evidence="9">The sequence shown here is derived from an EMBL/GenBank/DDBJ whole genome shotgun (WGS) entry which is preliminary data.</text>
</comment>
<dbReference type="Proteomes" id="UP000499080">
    <property type="component" value="Unassembled WGS sequence"/>
</dbReference>
<feature type="domain" description="C2H2-type" evidence="8">
    <location>
        <begin position="44"/>
        <end position="66"/>
    </location>
</feature>
<feature type="compositionally biased region" description="Basic and acidic residues" evidence="7">
    <location>
        <begin position="86"/>
        <end position="99"/>
    </location>
</feature>
<dbReference type="GO" id="GO:0000978">
    <property type="term" value="F:RNA polymerase II cis-regulatory region sequence-specific DNA binding"/>
    <property type="evidence" value="ECO:0007669"/>
    <property type="project" value="TreeGrafter"/>
</dbReference>
<name>A0A4Y2DCA9_ARAVE</name>
<evidence type="ECO:0000256" key="1">
    <source>
        <dbReference type="ARBA" id="ARBA00022723"/>
    </source>
</evidence>
<keyword evidence="5" id="KW-0539">Nucleus</keyword>
<dbReference type="GO" id="GO:0000785">
    <property type="term" value="C:chromatin"/>
    <property type="evidence" value="ECO:0007669"/>
    <property type="project" value="TreeGrafter"/>
</dbReference>
<feature type="region of interest" description="Disordered" evidence="7">
    <location>
        <begin position="86"/>
        <end position="155"/>
    </location>
</feature>
<dbReference type="PANTHER" id="PTHR14003:SF23">
    <property type="entry name" value="ZINC FINGER PROTEIN 143"/>
    <property type="match status" value="1"/>
</dbReference>
<evidence type="ECO:0000256" key="2">
    <source>
        <dbReference type="ARBA" id="ARBA00022737"/>
    </source>
</evidence>